<feature type="compositionally biased region" description="Polar residues" evidence="1">
    <location>
        <begin position="57"/>
        <end position="95"/>
    </location>
</feature>
<dbReference type="EMBL" id="NXDM01000050">
    <property type="protein sequence ID" value="PCK77214.1"/>
    <property type="molecule type" value="Genomic_DNA"/>
</dbReference>
<accession>A0A2A5KJF9</accession>
<gene>
    <name evidence="2" type="ORF">CPT34_31275</name>
</gene>
<reference evidence="2 3" key="1">
    <citation type="submission" date="2017-09" db="EMBL/GenBank/DDBJ databases">
        <title>Comparative genomics of rhizobia isolated from Phaseolus vulgaris in China.</title>
        <authorList>
            <person name="Tong W."/>
        </authorList>
    </citation>
    <scope>NUCLEOTIDE SEQUENCE [LARGE SCALE GENOMIC DNA]</scope>
    <source>
        <strain evidence="2 3">L101</strain>
    </source>
</reference>
<evidence type="ECO:0000313" key="2">
    <source>
        <dbReference type="EMBL" id="PCK77214.1"/>
    </source>
</evidence>
<evidence type="ECO:0000313" key="3">
    <source>
        <dbReference type="Proteomes" id="UP000218807"/>
    </source>
</evidence>
<proteinExistence type="predicted"/>
<feature type="compositionally biased region" description="Basic and acidic residues" evidence="1">
    <location>
        <begin position="45"/>
        <end position="54"/>
    </location>
</feature>
<dbReference type="Proteomes" id="UP000218807">
    <property type="component" value="Unassembled WGS sequence"/>
</dbReference>
<keyword evidence="3" id="KW-1185">Reference proteome</keyword>
<evidence type="ECO:0000256" key="1">
    <source>
        <dbReference type="SAM" id="MobiDB-lite"/>
    </source>
</evidence>
<comment type="caution">
    <text evidence="2">The sequence shown here is derived from an EMBL/GenBank/DDBJ whole genome shotgun (WGS) entry which is preliminary data.</text>
</comment>
<sequence>MPLPLNGDSHEQRFQSQRLDPVFAEPDRDVKRLFPSRMAKRIGAMERRRGEDGLRFSNRNQSMRAGSSNTHMALSGKTQRGSLTQTLLSKQSACK</sequence>
<name>A0A2A5KJF9_9HYPH</name>
<feature type="region of interest" description="Disordered" evidence="1">
    <location>
        <begin position="1"/>
        <end position="23"/>
    </location>
</feature>
<dbReference type="AlphaFoldDB" id="A0A2A5KJF9"/>
<protein>
    <submittedName>
        <fullName evidence="2">Uncharacterized protein</fullName>
    </submittedName>
</protein>
<organism evidence="2 3">
    <name type="scientific">Rhizobium sophoriradicis</name>
    <dbReference type="NCBI Taxonomy" id="1535245"/>
    <lineage>
        <taxon>Bacteria</taxon>
        <taxon>Pseudomonadati</taxon>
        <taxon>Pseudomonadota</taxon>
        <taxon>Alphaproteobacteria</taxon>
        <taxon>Hyphomicrobiales</taxon>
        <taxon>Rhizobiaceae</taxon>
        <taxon>Rhizobium/Agrobacterium group</taxon>
        <taxon>Rhizobium</taxon>
    </lineage>
</organism>
<feature type="region of interest" description="Disordered" evidence="1">
    <location>
        <begin position="45"/>
        <end position="95"/>
    </location>
</feature>